<dbReference type="PROSITE" id="PS51108">
    <property type="entry name" value="PTS_EIID"/>
    <property type="match status" value="1"/>
</dbReference>
<gene>
    <name evidence="3" type="ORF">ACH50_06015</name>
</gene>
<dbReference type="Proteomes" id="UP000037315">
    <property type="component" value="Unassembled WGS sequence"/>
</dbReference>
<protein>
    <submittedName>
        <fullName evidence="3">PTS mannose transporter subunit IID</fullName>
    </submittedName>
</protein>
<dbReference type="PANTHER" id="PTHR32502">
    <property type="entry name" value="N-ACETYLGALACTOSAMINE PERMEASE II COMPONENT-RELATED"/>
    <property type="match status" value="1"/>
</dbReference>
<comment type="caution">
    <text evidence="3">The sequence shown here is derived from an EMBL/GenBank/DDBJ whole genome shotgun (WGS) entry which is preliminary data.</text>
</comment>
<evidence type="ECO:0000313" key="3">
    <source>
        <dbReference type="EMBL" id="KMV35456.1"/>
    </source>
</evidence>
<dbReference type="STRING" id="1121863.GCA_000621185_03563"/>
<feature type="transmembrane region" description="Helical" evidence="2">
    <location>
        <begin position="266"/>
        <end position="287"/>
    </location>
</feature>
<dbReference type="RefSeq" id="WP_024556842.1">
    <property type="nucleotide sequence ID" value="NZ_LFEJ01000010.1"/>
</dbReference>
<evidence type="ECO:0000313" key="4">
    <source>
        <dbReference type="Proteomes" id="UP000037315"/>
    </source>
</evidence>
<proteinExistence type="predicted"/>
<dbReference type="AlphaFoldDB" id="A0A0J8VQJ5"/>
<organism evidence="3 4">
    <name type="scientific">Franconibacter pulveris</name>
    <dbReference type="NCBI Taxonomy" id="435910"/>
    <lineage>
        <taxon>Bacteria</taxon>
        <taxon>Pseudomonadati</taxon>
        <taxon>Pseudomonadota</taxon>
        <taxon>Gammaproteobacteria</taxon>
        <taxon>Enterobacterales</taxon>
        <taxon>Enterobacteriaceae</taxon>
        <taxon>Franconibacter</taxon>
    </lineage>
</organism>
<dbReference type="GO" id="GO:0009401">
    <property type="term" value="P:phosphoenolpyruvate-dependent sugar phosphotransferase system"/>
    <property type="evidence" value="ECO:0007669"/>
    <property type="project" value="InterPro"/>
</dbReference>
<dbReference type="Pfam" id="PF03613">
    <property type="entry name" value="EIID-AGA"/>
    <property type="match status" value="1"/>
</dbReference>
<dbReference type="InterPro" id="IPR050303">
    <property type="entry name" value="GatZ_KbaZ_carbometab"/>
</dbReference>
<accession>A0A0J8VQJ5</accession>
<keyword evidence="4" id="KW-1185">Reference proteome</keyword>
<dbReference type="OrthoDB" id="9811533at2"/>
<keyword evidence="2" id="KW-0472">Membrane</keyword>
<dbReference type="EMBL" id="LFEJ01000010">
    <property type="protein sequence ID" value="KMV35456.1"/>
    <property type="molecule type" value="Genomic_DNA"/>
</dbReference>
<keyword evidence="2" id="KW-0812">Transmembrane</keyword>
<dbReference type="PANTHER" id="PTHR32502:SF23">
    <property type="entry name" value="TRANSPORT PROTEIN, PTS SYSTEM"/>
    <property type="match status" value="1"/>
</dbReference>
<evidence type="ECO:0000256" key="2">
    <source>
        <dbReference type="SAM" id="Phobius"/>
    </source>
</evidence>
<dbReference type="PATRIC" id="fig|1656095.3.peg.504"/>
<feature type="region of interest" description="Disordered" evidence="1">
    <location>
        <begin position="1"/>
        <end position="24"/>
    </location>
</feature>
<dbReference type="InterPro" id="IPR004704">
    <property type="entry name" value="PTS_IID_man"/>
</dbReference>
<sequence length="288" mass="32004">MSQLTEHLDDKATAETQTPADTEGKVTARELRSVFWRSFTLQGSWNYERQQHMGCAFIMSPALRRIYNTREALSRALQRHLVLFNTTPHLSTFIFGLAIAMEEENRRNPEFNEESINAVKTSLMGPLAGIGDSIFWGSLKVIAAGMGIYFAQQGSILGPVVALLVYNLPHLFCRWYGLKLGYRAGTTWLMRIYQSGLMDRVTYIASIVGLMVVGAMTASMIDIHTPLSFTTGNTTIKVQDFLDKILPSLLPLLFTLGMYKLIRKGVSINWVLSGTVAFGLLASALGIL</sequence>
<name>A0A0J8VQJ5_9ENTR</name>
<keyword evidence="2" id="KW-1133">Transmembrane helix</keyword>
<feature type="compositionally biased region" description="Basic and acidic residues" evidence="1">
    <location>
        <begin position="1"/>
        <end position="13"/>
    </location>
</feature>
<feature type="transmembrane region" description="Helical" evidence="2">
    <location>
        <begin position="201"/>
        <end position="221"/>
    </location>
</feature>
<dbReference type="GO" id="GO:0005886">
    <property type="term" value="C:plasma membrane"/>
    <property type="evidence" value="ECO:0007669"/>
    <property type="project" value="TreeGrafter"/>
</dbReference>
<evidence type="ECO:0000256" key="1">
    <source>
        <dbReference type="SAM" id="MobiDB-lite"/>
    </source>
</evidence>
<reference evidence="3 4" key="1">
    <citation type="submission" date="2015-06" db="EMBL/GenBank/DDBJ databases">
        <title>Genome sequencing of Cronobacter sp. strain DJ34 isolated from petroleum contaminated sludge of Duliajan Oil Fields, Assam, India.</title>
        <authorList>
            <person name="Pal S."/>
            <person name="Banerjee T.D."/>
            <person name="Roy A."/>
            <person name="Sar P."/>
            <person name="Kazy S.K."/>
        </authorList>
    </citation>
    <scope>NUCLEOTIDE SEQUENCE [LARGE SCALE GENOMIC DNA]</scope>
    <source>
        <strain evidence="3 4">DJ34</strain>
    </source>
</reference>